<dbReference type="RefSeq" id="WP_316789854.1">
    <property type="nucleotide sequence ID" value="NZ_CP053540.1"/>
</dbReference>
<sequence>MCLALDWVEFILRVYDRSRDVFPLGDRPFAWLVWSAPSFADHLERFCLERFCLGRFCDRANRRHPGAAALARSA</sequence>
<dbReference type="KEGG" id="tog:HNI00_00885"/>
<protein>
    <submittedName>
        <fullName evidence="1">Uncharacterized protein</fullName>
    </submittedName>
</protein>
<dbReference type="AlphaFoldDB" id="A0AA97B970"/>
<dbReference type="EMBL" id="CP053540">
    <property type="protein sequence ID" value="WOB41890.1"/>
    <property type="molecule type" value="Genomic_DNA"/>
</dbReference>
<name>A0AA97B970_9CYAN</name>
<organism evidence="1">
    <name type="scientific">Thermoleptolyngbya oregonensis NK1-22</name>
    <dbReference type="NCBI Taxonomy" id="2547457"/>
    <lineage>
        <taxon>Bacteria</taxon>
        <taxon>Bacillati</taxon>
        <taxon>Cyanobacteriota</taxon>
        <taxon>Cyanophyceae</taxon>
        <taxon>Oculatellales</taxon>
        <taxon>Oculatellaceae</taxon>
        <taxon>Thermoleptolyngbya</taxon>
    </lineage>
</organism>
<proteinExistence type="predicted"/>
<reference evidence="1" key="1">
    <citation type="submission" date="2020-05" db="EMBL/GenBank/DDBJ databases">
        <authorList>
            <person name="Zhu T."/>
            <person name="Keshari N."/>
            <person name="Lu X."/>
        </authorList>
    </citation>
    <scope>NUCLEOTIDE SEQUENCE</scope>
    <source>
        <strain evidence="1">NK1-22</strain>
    </source>
</reference>
<accession>A0AA97B970</accession>
<gene>
    <name evidence="1" type="ORF">HNI00_00885</name>
</gene>
<evidence type="ECO:0000313" key="1">
    <source>
        <dbReference type="EMBL" id="WOB41890.1"/>
    </source>
</evidence>